<accession>A0AAD7ZYH0</accession>
<keyword evidence="3" id="KW-1185">Reference proteome</keyword>
<feature type="compositionally biased region" description="Basic and acidic residues" evidence="1">
    <location>
        <begin position="45"/>
        <end position="78"/>
    </location>
</feature>
<organism evidence="2 3">
    <name type="scientific">Diploptera punctata</name>
    <name type="common">Pacific beetle cockroach</name>
    <dbReference type="NCBI Taxonomy" id="6984"/>
    <lineage>
        <taxon>Eukaryota</taxon>
        <taxon>Metazoa</taxon>
        <taxon>Ecdysozoa</taxon>
        <taxon>Arthropoda</taxon>
        <taxon>Hexapoda</taxon>
        <taxon>Insecta</taxon>
        <taxon>Pterygota</taxon>
        <taxon>Neoptera</taxon>
        <taxon>Polyneoptera</taxon>
        <taxon>Dictyoptera</taxon>
        <taxon>Blattodea</taxon>
        <taxon>Blaberoidea</taxon>
        <taxon>Blaberidae</taxon>
        <taxon>Diplopterinae</taxon>
        <taxon>Diploptera</taxon>
    </lineage>
</organism>
<dbReference type="Proteomes" id="UP001233999">
    <property type="component" value="Unassembled WGS sequence"/>
</dbReference>
<evidence type="ECO:0000313" key="3">
    <source>
        <dbReference type="Proteomes" id="UP001233999"/>
    </source>
</evidence>
<gene>
    <name evidence="2" type="ORF">L9F63_018501</name>
</gene>
<dbReference type="AlphaFoldDB" id="A0AAD7ZYH0"/>
<comment type="caution">
    <text evidence="2">The sequence shown here is derived from an EMBL/GenBank/DDBJ whole genome shotgun (WGS) entry which is preliminary data.</text>
</comment>
<reference evidence="2" key="2">
    <citation type="submission" date="2023-05" db="EMBL/GenBank/DDBJ databases">
        <authorList>
            <person name="Fouks B."/>
        </authorList>
    </citation>
    <scope>NUCLEOTIDE SEQUENCE</scope>
    <source>
        <strain evidence="2">Stay&amp;Tobe</strain>
        <tissue evidence="2">Testes</tissue>
    </source>
</reference>
<name>A0AAD7ZYH0_DIPPU</name>
<feature type="region of interest" description="Disordered" evidence="1">
    <location>
        <begin position="185"/>
        <end position="214"/>
    </location>
</feature>
<feature type="region of interest" description="Disordered" evidence="1">
    <location>
        <begin position="1"/>
        <end position="78"/>
    </location>
</feature>
<reference evidence="2" key="1">
    <citation type="journal article" date="2023" name="IScience">
        <title>Live-bearing cockroach genome reveals convergent evolutionary mechanisms linked to viviparity in insects and beyond.</title>
        <authorList>
            <person name="Fouks B."/>
            <person name="Harrison M.C."/>
            <person name="Mikhailova A.A."/>
            <person name="Marchal E."/>
            <person name="English S."/>
            <person name="Carruthers M."/>
            <person name="Jennings E.C."/>
            <person name="Chiamaka E.L."/>
            <person name="Frigard R.A."/>
            <person name="Pippel M."/>
            <person name="Attardo G.M."/>
            <person name="Benoit J.B."/>
            <person name="Bornberg-Bauer E."/>
            <person name="Tobe S.S."/>
        </authorList>
    </citation>
    <scope>NUCLEOTIDE SEQUENCE</scope>
    <source>
        <strain evidence="2">Stay&amp;Tobe</strain>
    </source>
</reference>
<protein>
    <submittedName>
        <fullName evidence="2">Uncharacterized protein</fullName>
    </submittedName>
</protein>
<evidence type="ECO:0000313" key="2">
    <source>
        <dbReference type="EMBL" id="KAJ9588143.1"/>
    </source>
</evidence>
<feature type="compositionally biased region" description="Acidic residues" evidence="1">
    <location>
        <begin position="8"/>
        <end position="23"/>
    </location>
</feature>
<feature type="compositionally biased region" description="Polar residues" evidence="1">
    <location>
        <begin position="192"/>
        <end position="203"/>
    </location>
</feature>
<sequence>MSENNSEREEDEEQVSQDIEQTDLPDQQKISKYDSVDTSLEPYNGDEKVTELKDQHSSRKTQEKEANNNENYASKKDDEFPQISHQNIWVHITPQMIVASLKQLHYRKELLTLEDIMGYITQHYPVKVDKDELKKELAEKLRCACHLGFVMEEDRKFRLPFGQEKLHEKKPDFRAFWEMYLRNPRSDKESQSKNGEQSSSKISAINGKTDEKKK</sequence>
<evidence type="ECO:0000256" key="1">
    <source>
        <dbReference type="SAM" id="MobiDB-lite"/>
    </source>
</evidence>
<proteinExistence type="predicted"/>
<dbReference type="EMBL" id="JASPKZ010005709">
    <property type="protein sequence ID" value="KAJ9588143.1"/>
    <property type="molecule type" value="Genomic_DNA"/>
</dbReference>